<dbReference type="Gene3D" id="3.40.20.10">
    <property type="entry name" value="Severin"/>
    <property type="match status" value="1"/>
</dbReference>
<organism evidence="7 8">
    <name type="scientific">Acrasis kona</name>
    <dbReference type="NCBI Taxonomy" id="1008807"/>
    <lineage>
        <taxon>Eukaryota</taxon>
        <taxon>Discoba</taxon>
        <taxon>Heterolobosea</taxon>
        <taxon>Tetramitia</taxon>
        <taxon>Eutetramitia</taxon>
        <taxon>Acrasidae</taxon>
        <taxon>Acrasis</taxon>
    </lineage>
</organism>
<comment type="subcellular location">
    <subcellularLocation>
        <location evidence="1">Cytoplasm</location>
        <location evidence="1">Cytoskeleton</location>
    </subcellularLocation>
</comment>
<evidence type="ECO:0000256" key="1">
    <source>
        <dbReference type="ARBA" id="ARBA00004245"/>
    </source>
</evidence>
<keyword evidence="8" id="KW-1185">Reference proteome</keyword>
<keyword evidence="2" id="KW-0963">Cytoplasm</keyword>
<dbReference type="PANTHER" id="PTHR10829:SF25">
    <property type="entry name" value="DREBRIN-LIKE PROTEIN"/>
    <property type="match status" value="1"/>
</dbReference>
<dbReference type="PANTHER" id="PTHR10829">
    <property type="entry name" value="CORTACTIN AND DREBRIN"/>
    <property type="match status" value="1"/>
</dbReference>
<evidence type="ECO:0000256" key="5">
    <source>
        <dbReference type="ARBA" id="ARBA00038052"/>
    </source>
</evidence>
<comment type="similarity">
    <text evidence="5">Belongs to the actin-binding proteins ADF family. Coactosin subfamily.</text>
</comment>
<dbReference type="FunFam" id="3.40.20.10:FF:000018">
    <property type="entry name" value="Coactosin-like 1"/>
    <property type="match status" value="1"/>
</dbReference>
<comment type="caution">
    <text evidence="7">The sequence shown here is derived from an EMBL/GenBank/DDBJ whole genome shotgun (WGS) entry which is preliminary data.</text>
</comment>
<evidence type="ECO:0000256" key="2">
    <source>
        <dbReference type="ARBA" id="ARBA00022490"/>
    </source>
</evidence>
<dbReference type="EMBL" id="JAOPGA020001019">
    <property type="protein sequence ID" value="KAL0484069.1"/>
    <property type="molecule type" value="Genomic_DNA"/>
</dbReference>
<evidence type="ECO:0000313" key="7">
    <source>
        <dbReference type="EMBL" id="KAL0484069.1"/>
    </source>
</evidence>
<name>A0AAW2Z433_9EUKA</name>
<reference evidence="7 8" key="1">
    <citation type="submission" date="2024-03" db="EMBL/GenBank/DDBJ databases">
        <title>The Acrasis kona genome and developmental transcriptomes reveal deep origins of eukaryotic multicellular pathways.</title>
        <authorList>
            <person name="Sheikh S."/>
            <person name="Fu C.-J."/>
            <person name="Brown M.W."/>
            <person name="Baldauf S.L."/>
        </authorList>
    </citation>
    <scope>NUCLEOTIDE SEQUENCE [LARGE SCALE GENOMIC DNA]</scope>
    <source>
        <strain evidence="7 8">ATCC MYA-3509</strain>
    </source>
</reference>
<dbReference type="Proteomes" id="UP001431209">
    <property type="component" value="Unassembled WGS sequence"/>
</dbReference>
<evidence type="ECO:0000256" key="3">
    <source>
        <dbReference type="ARBA" id="ARBA00023203"/>
    </source>
</evidence>
<dbReference type="PROSITE" id="PS51263">
    <property type="entry name" value="ADF_H"/>
    <property type="match status" value="1"/>
</dbReference>
<dbReference type="InterPro" id="IPR002108">
    <property type="entry name" value="ADF-H"/>
</dbReference>
<sequence length="153" mass="17103">MSLDLNDSAINEAWSEIRAEGGKTNWMLLGYDEENSDKQNIKVKLVGKGTGGYDEFVKQLSDDKALYGVFRVIAVDDDSRRTKFVFVTFLGSKLVPLKRARVSTHKSAFAKLFNGFHAEVYASSEDDLSKDEIVKKLNSATGAHKPKGYEFEN</sequence>
<evidence type="ECO:0000313" key="8">
    <source>
        <dbReference type="Proteomes" id="UP001431209"/>
    </source>
</evidence>
<dbReference type="GO" id="GO:0030864">
    <property type="term" value="C:cortical actin cytoskeleton"/>
    <property type="evidence" value="ECO:0007669"/>
    <property type="project" value="TreeGrafter"/>
</dbReference>
<feature type="domain" description="ADF-H" evidence="6">
    <location>
        <begin position="2"/>
        <end position="138"/>
    </location>
</feature>
<dbReference type="SMART" id="SM00102">
    <property type="entry name" value="ADF"/>
    <property type="match status" value="1"/>
</dbReference>
<dbReference type="GO" id="GO:0030833">
    <property type="term" value="P:regulation of actin filament polymerization"/>
    <property type="evidence" value="ECO:0007669"/>
    <property type="project" value="TreeGrafter"/>
</dbReference>
<dbReference type="CDD" id="cd11282">
    <property type="entry name" value="ADF_coactosin_like"/>
    <property type="match status" value="1"/>
</dbReference>
<accession>A0AAW2Z433</accession>
<keyword evidence="4" id="KW-0206">Cytoskeleton</keyword>
<evidence type="ECO:0000259" key="6">
    <source>
        <dbReference type="PROSITE" id="PS51263"/>
    </source>
</evidence>
<protein>
    <submittedName>
        <fullName evidence="7">Coactosin</fullName>
    </submittedName>
</protein>
<dbReference type="Pfam" id="PF00241">
    <property type="entry name" value="Cofilin_ADF"/>
    <property type="match status" value="1"/>
</dbReference>
<proteinExistence type="inferred from homology"/>
<dbReference type="GO" id="GO:0051015">
    <property type="term" value="F:actin filament binding"/>
    <property type="evidence" value="ECO:0007669"/>
    <property type="project" value="TreeGrafter"/>
</dbReference>
<dbReference type="InterPro" id="IPR029006">
    <property type="entry name" value="ADF-H/Gelsolin-like_dom_sf"/>
</dbReference>
<evidence type="ECO:0000256" key="4">
    <source>
        <dbReference type="ARBA" id="ARBA00023212"/>
    </source>
</evidence>
<dbReference type="AlphaFoldDB" id="A0AAW2Z433"/>
<dbReference type="SUPFAM" id="SSF55753">
    <property type="entry name" value="Actin depolymerizing proteins"/>
    <property type="match status" value="1"/>
</dbReference>
<keyword evidence="3" id="KW-0009">Actin-binding</keyword>
<dbReference type="GO" id="GO:0005884">
    <property type="term" value="C:actin filament"/>
    <property type="evidence" value="ECO:0007669"/>
    <property type="project" value="TreeGrafter"/>
</dbReference>
<gene>
    <name evidence="7" type="ORF">AKO1_004683</name>
</gene>